<protein>
    <recommendedName>
        <fullName evidence="3">CCHC-type domain-containing protein</fullName>
    </recommendedName>
</protein>
<dbReference type="Gene3D" id="4.10.60.10">
    <property type="entry name" value="Zinc finger, CCHC-type"/>
    <property type="match status" value="1"/>
</dbReference>
<dbReference type="OrthoDB" id="1937173at2759"/>
<sequence>MSRRTIRNSDATQAAVEDNNPTIRQMAEEVANPTMGMLTRILENQNRLIEDLARDRQVPRRGTNTELPAQPANEAQAITLERFKKLGPPTFKGSSDPLVAEAWLKHLEKIFVAIGCDDNRRVIFASFVLQNEADHWWDAASRLIRARLDTAPDTANAPITWDMFLVAFNEKYFPDRVRDKMESDFLSLIQGSKLVAEYEEIFNSLSRHVPTLVATETSRCRRFFEGLRPGIKSRLSILKLDVYADLVDRAMIAERYLVESQTVRDQHQKKKSGGSYKGDYSKQGKQPQKQGNNGATQKRFGNESGSSQRVYTPCQHCGKAHPGVCYRISGACFGCGQVGHSVRDCPKNRSTSNSISTDGGILSLFSRDAKVLFDPGATHSFISSKFALFSDKPAELLDYSLSVATPLGDSVAVNIVYKACVISFDGREFYMDLLPLDMRDFDVILGMDWLSAYHACVDCFTKDIVFHIPGQTEFRFQDARKSHVRGFISMIKASKMLSRGCEGFLANVVMALSPSSLVRGFSEEAVLVRKIADLGRYPVGEVVSENGERVDAVGVGIAKMVRELIRSTDGGDPT</sequence>
<feature type="region of interest" description="Disordered" evidence="2">
    <location>
        <begin position="263"/>
        <end position="306"/>
    </location>
</feature>
<dbReference type="Pfam" id="PF00098">
    <property type="entry name" value="zf-CCHC"/>
    <property type="match status" value="1"/>
</dbReference>
<dbReference type="GO" id="GO:0008270">
    <property type="term" value="F:zinc ion binding"/>
    <property type="evidence" value="ECO:0007669"/>
    <property type="project" value="UniProtKB-KW"/>
</dbReference>
<dbReference type="InterPro" id="IPR036875">
    <property type="entry name" value="Znf_CCHC_sf"/>
</dbReference>
<proteinExistence type="predicted"/>
<keyword evidence="1" id="KW-0862">Zinc</keyword>
<evidence type="ECO:0000313" key="4">
    <source>
        <dbReference type="EMBL" id="TXG74189.1"/>
    </source>
</evidence>
<evidence type="ECO:0000313" key="5">
    <source>
        <dbReference type="Proteomes" id="UP000323000"/>
    </source>
</evidence>
<dbReference type="PANTHER" id="PTHR15503">
    <property type="entry name" value="LDOC1 RELATED"/>
    <property type="match status" value="1"/>
</dbReference>
<accession>A0A5C7IYH6</accession>
<dbReference type="Proteomes" id="UP000323000">
    <property type="component" value="Chromosome 1"/>
</dbReference>
<dbReference type="InterPro" id="IPR005162">
    <property type="entry name" value="Retrotrans_gag_dom"/>
</dbReference>
<feature type="compositionally biased region" description="Low complexity" evidence="2">
    <location>
        <begin position="273"/>
        <end position="294"/>
    </location>
</feature>
<gene>
    <name evidence="4" type="ORF">EZV62_002768</name>
</gene>
<keyword evidence="5" id="KW-1185">Reference proteome</keyword>
<dbReference type="CDD" id="cd00303">
    <property type="entry name" value="retropepsin_like"/>
    <property type="match status" value="1"/>
</dbReference>
<dbReference type="InterPro" id="IPR001878">
    <property type="entry name" value="Znf_CCHC"/>
</dbReference>
<keyword evidence="1" id="KW-0479">Metal-binding</keyword>
<keyword evidence="1" id="KW-0863">Zinc-finger</keyword>
<evidence type="ECO:0000256" key="1">
    <source>
        <dbReference type="PROSITE-ProRule" id="PRU00047"/>
    </source>
</evidence>
<dbReference type="PANTHER" id="PTHR15503:SF42">
    <property type="entry name" value="ZINC FINGER, CCHC-TYPE, RETROTRANSPOSON GAG DOMAIN, ASPARTIC PEPTIDASE DOMAIN PROTEIN-RELATED"/>
    <property type="match status" value="1"/>
</dbReference>
<dbReference type="SMART" id="SM00343">
    <property type="entry name" value="ZnF_C2HC"/>
    <property type="match status" value="1"/>
</dbReference>
<dbReference type="GO" id="GO:0003676">
    <property type="term" value="F:nucleic acid binding"/>
    <property type="evidence" value="ECO:0007669"/>
    <property type="project" value="InterPro"/>
</dbReference>
<feature type="domain" description="CCHC-type" evidence="3">
    <location>
        <begin position="332"/>
        <end position="347"/>
    </location>
</feature>
<dbReference type="EMBL" id="VAHF01000001">
    <property type="protein sequence ID" value="TXG74189.1"/>
    <property type="molecule type" value="Genomic_DNA"/>
</dbReference>
<name>A0A5C7IYH6_9ROSI</name>
<evidence type="ECO:0000256" key="2">
    <source>
        <dbReference type="SAM" id="MobiDB-lite"/>
    </source>
</evidence>
<dbReference type="SUPFAM" id="SSF57756">
    <property type="entry name" value="Retrovirus zinc finger-like domains"/>
    <property type="match status" value="1"/>
</dbReference>
<dbReference type="PROSITE" id="PS50158">
    <property type="entry name" value="ZF_CCHC"/>
    <property type="match status" value="1"/>
</dbReference>
<organism evidence="4 5">
    <name type="scientific">Acer yangbiense</name>
    <dbReference type="NCBI Taxonomy" id="1000413"/>
    <lineage>
        <taxon>Eukaryota</taxon>
        <taxon>Viridiplantae</taxon>
        <taxon>Streptophyta</taxon>
        <taxon>Embryophyta</taxon>
        <taxon>Tracheophyta</taxon>
        <taxon>Spermatophyta</taxon>
        <taxon>Magnoliopsida</taxon>
        <taxon>eudicotyledons</taxon>
        <taxon>Gunneridae</taxon>
        <taxon>Pentapetalae</taxon>
        <taxon>rosids</taxon>
        <taxon>malvids</taxon>
        <taxon>Sapindales</taxon>
        <taxon>Sapindaceae</taxon>
        <taxon>Hippocastanoideae</taxon>
        <taxon>Acereae</taxon>
        <taxon>Acer</taxon>
    </lineage>
</organism>
<dbReference type="InterPro" id="IPR032567">
    <property type="entry name" value="RTL1-rel"/>
</dbReference>
<comment type="caution">
    <text evidence="4">The sequence shown here is derived from an EMBL/GenBank/DDBJ whole genome shotgun (WGS) entry which is preliminary data.</text>
</comment>
<dbReference type="InterPro" id="IPR021109">
    <property type="entry name" value="Peptidase_aspartic_dom_sf"/>
</dbReference>
<reference evidence="5" key="1">
    <citation type="journal article" date="2019" name="Gigascience">
        <title>De novo genome assembly of the endangered Acer yangbiense, a plant species with extremely small populations endemic to Yunnan Province, China.</title>
        <authorList>
            <person name="Yang J."/>
            <person name="Wariss H.M."/>
            <person name="Tao L."/>
            <person name="Zhang R."/>
            <person name="Yun Q."/>
            <person name="Hollingsworth P."/>
            <person name="Dao Z."/>
            <person name="Luo G."/>
            <person name="Guo H."/>
            <person name="Ma Y."/>
            <person name="Sun W."/>
        </authorList>
    </citation>
    <scope>NUCLEOTIDE SEQUENCE [LARGE SCALE GENOMIC DNA]</scope>
    <source>
        <strain evidence="5">cv. Malutang</strain>
    </source>
</reference>
<dbReference type="Pfam" id="PF03732">
    <property type="entry name" value="Retrotrans_gag"/>
    <property type="match status" value="1"/>
</dbReference>
<dbReference type="SUPFAM" id="SSF50630">
    <property type="entry name" value="Acid proteases"/>
    <property type="match status" value="1"/>
</dbReference>
<evidence type="ECO:0000259" key="3">
    <source>
        <dbReference type="PROSITE" id="PS50158"/>
    </source>
</evidence>
<dbReference type="Pfam" id="PF08284">
    <property type="entry name" value="RVP_2"/>
    <property type="match status" value="1"/>
</dbReference>
<dbReference type="AlphaFoldDB" id="A0A5C7IYH6"/>
<dbReference type="Gene3D" id="2.40.70.10">
    <property type="entry name" value="Acid Proteases"/>
    <property type="match status" value="1"/>
</dbReference>